<gene>
    <name evidence="1" type="ORF">FHS76_000339</name>
</gene>
<organism evidence="1 2">
    <name type="scientific">Brucella daejeonensis</name>
    <dbReference type="NCBI Taxonomy" id="659015"/>
    <lineage>
        <taxon>Bacteria</taxon>
        <taxon>Pseudomonadati</taxon>
        <taxon>Pseudomonadota</taxon>
        <taxon>Alphaproteobacteria</taxon>
        <taxon>Hyphomicrobiales</taxon>
        <taxon>Brucellaceae</taxon>
        <taxon>Brucella/Ochrobactrum group</taxon>
        <taxon>Brucella</taxon>
    </lineage>
</organism>
<accession>A0A7W9ELB0</accession>
<name>A0A7W9ELB0_9HYPH</name>
<comment type="caution">
    <text evidence="1">The sequence shown here is derived from an EMBL/GenBank/DDBJ whole genome shotgun (WGS) entry which is preliminary data.</text>
</comment>
<reference evidence="1 2" key="1">
    <citation type="submission" date="2020-08" db="EMBL/GenBank/DDBJ databases">
        <title>Genomic Encyclopedia of Type Strains, Phase IV (KMG-IV): sequencing the most valuable type-strain genomes for metagenomic binning, comparative biology and taxonomic classification.</title>
        <authorList>
            <person name="Goeker M."/>
        </authorList>
    </citation>
    <scope>NUCLEOTIDE SEQUENCE [LARGE SCALE GENOMIC DNA]</scope>
    <source>
        <strain evidence="1 2">DSM 26944</strain>
    </source>
</reference>
<sequence>MFAFAIQVKVLSGFVKDKIYDFTRIQTHF</sequence>
<evidence type="ECO:0000313" key="2">
    <source>
        <dbReference type="Proteomes" id="UP000555546"/>
    </source>
</evidence>
<dbReference type="EMBL" id="JACIJG010000001">
    <property type="protein sequence ID" value="MBB5700501.1"/>
    <property type="molecule type" value="Genomic_DNA"/>
</dbReference>
<dbReference type="Proteomes" id="UP000555546">
    <property type="component" value="Unassembled WGS sequence"/>
</dbReference>
<keyword evidence="2" id="KW-1185">Reference proteome</keyword>
<protein>
    <submittedName>
        <fullName evidence="1">Uncharacterized protein</fullName>
    </submittedName>
</protein>
<evidence type="ECO:0000313" key="1">
    <source>
        <dbReference type="EMBL" id="MBB5700501.1"/>
    </source>
</evidence>
<proteinExistence type="predicted"/>
<dbReference type="AlphaFoldDB" id="A0A7W9ELB0"/>